<feature type="non-terminal residue" evidence="1">
    <location>
        <position position="1"/>
    </location>
</feature>
<accession>A0A6G1BNY8</accession>
<evidence type="ECO:0000313" key="1">
    <source>
        <dbReference type="EMBL" id="KAF0889477.1"/>
    </source>
</evidence>
<keyword evidence="2" id="KW-1185">Reference proteome</keyword>
<sequence>RPSGATAATRKAAKRRAEAMESSLSLCGDKEEEQKRLVARFGSSDRRVRQRGVASGGLRLREVVAGVVGNAAEPVVKVMLLDSDWSDGER</sequence>
<protein>
    <submittedName>
        <fullName evidence="1">Uncharacterized protein</fullName>
    </submittedName>
</protein>
<evidence type="ECO:0000313" key="2">
    <source>
        <dbReference type="Proteomes" id="UP000479710"/>
    </source>
</evidence>
<dbReference type="EMBL" id="SPHZ02000012">
    <property type="protein sequence ID" value="KAF0889477.1"/>
    <property type="molecule type" value="Genomic_DNA"/>
</dbReference>
<gene>
    <name evidence="1" type="ORF">E2562_024536</name>
</gene>
<name>A0A6G1BNY8_9ORYZ</name>
<reference evidence="1 2" key="1">
    <citation type="submission" date="2019-11" db="EMBL/GenBank/DDBJ databases">
        <title>Whole genome sequence of Oryza granulata.</title>
        <authorList>
            <person name="Li W."/>
        </authorList>
    </citation>
    <scope>NUCLEOTIDE SEQUENCE [LARGE SCALE GENOMIC DNA]</scope>
    <source>
        <strain evidence="2">cv. Menghai</strain>
        <tissue evidence="1">Leaf</tissue>
    </source>
</reference>
<proteinExistence type="predicted"/>
<dbReference type="Proteomes" id="UP000479710">
    <property type="component" value="Unassembled WGS sequence"/>
</dbReference>
<dbReference type="AlphaFoldDB" id="A0A6G1BNY8"/>
<comment type="caution">
    <text evidence="1">The sequence shown here is derived from an EMBL/GenBank/DDBJ whole genome shotgun (WGS) entry which is preliminary data.</text>
</comment>
<organism evidence="1 2">
    <name type="scientific">Oryza meyeriana var. granulata</name>
    <dbReference type="NCBI Taxonomy" id="110450"/>
    <lineage>
        <taxon>Eukaryota</taxon>
        <taxon>Viridiplantae</taxon>
        <taxon>Streptophyta</taxon>
        <taxon>Embryophyta</taxon>
        <taxon>Tracheophyta</taxon>
        <taxon>Spermatophyta</taxon>
        <taxon>Magnoliopsida</taxon>
        <taxon>Liliopsida</taxon>
        <taxon>Poales</taxon>
        <taxon>Poaceae</taxon>
        <taxon>BOP clade</taxon>
        <taxon>Oryzoideae</taxon>
        <taxon>Oryzeae</taxon>
        <taxon>Oryzinae</taxon>
        <taxon>Oryza</taxon>
        <taxon>Oryza meyeriana</taxon>
    </lineage>
</organism>